<protein>
    <recommendedName>
        <fullName evidence="8">CCHC-type domain-containing protein</fullName>
    </recommendedName>
</protein>
<keyword evidence="2" id="KW-0175">Coiled coil</keyword>
<keyword evidence="1" id="KW-0862">Zinc</keyword>
<dbReference type="Proteomes" id="UP000265515">
    <property type="component" value="Unassembled WGS sequence"/>
</dbReference>
<accession>A0A388JRF6</accession>
<keyword evidence="1" id="KW-0863">Zinc-finger</keyword>
<gene>
    <name evidence="6" type="ORF">CBR_g4315</name>
</gene>
<evidence type="ECO:0000256" key="3">
    <source>
        <dbReference type="SAM" id="MobiDB-lite"/>
    </source>
</evidence>
<dbReference type="Gramene" id="GBG60357">
    <property type="protein sequence ID" value="GBG60357"/>
    <property type="gene ID" value="CBR_g4315"/>
</dbReference>
<dbReference type="PROSITE" id="PS50158">
    <property type="entry name" value="ZF_CCHC"/>
    <property type="match status" value="1"/>
</dbReference>
<evidence type="ECO:0000256" key="2">
    <source>
        <dbReference type="SAM" id="Coils"/>
    </source>
</evidence>
<feature type="domain" description="Reverse transcriptase" evidence="5">
    <location>
        <begin position="452"/>
        <end position="727"/>
    </location>
</feature>
<dbReference type="AlphaFoldDB" id="A0A388JRF6"/>
<evidence type="ECO:0000259" key="4">
    <source>
        <dbReference type="PROSITE" id="PS50158"/>
    </source>
</evidence>
<dbReference type="EMBL" id="BFEA01000010">
    <property type="protein sequence ID" value="GBG60357.1"/>
    <property type="molecule type" value="Genomic_DNA"/>
</dbReference>
<dbReference type="InterPro" id="IPR036875">
    <property type="entry name" value="Znf_CCHC_sf"/>
</dbReference>
<dbReference type="SMART" id="SM00343">
    <property type="entry name" value="ZnF_C2HC"/>
    <property type="match status" value="1"/>
</dbReference>
<comment type="caution">
    <text evidence="6">The sequence shown here is derived from an EMBL/GenBank/DDBJ whole genome shotgun (WGS) entry which is preliminary data.</text>
</comment>
<organism evidence="6 7">
    <name type="scientific">Chara braunii</name>
    <name type="common">Braun's stonewort</name>
    <dbReference type="NCBI Taxonomy" id="69332"/>
    <lineage>
        <taxon>Eukaryota</taxon>
        <taxon>Viridiplantae</taxon>
        <taxon>Streptophyta</taxon>
        <taxon>Charophyceae</taxon>
        <taxon>Charales</taxon>
        <taxon>Characeae</taxon>
        <taxon>Chara</taxon>
    </lineage>
</organism>
<reference evidence="6 7" key="1">
    <citation type="journal article" date="2018" name="Cell">
        <title>The Chara Genome: Secondary Complexity and Implications for Plant Terrestrialization.</title>
        <authorList>
            <person name="Nishiyama T."/>
            <person name="Sakayama H."/>
            <person name="Vries J.D."/>
            <person name="Buschmann H."/>
            <person name="Saint-Marcoux D."/>
            <person name="Ullrich K.K."/>
            <person name="Haas F.B."/>
            <person name="Vanderstraeten L."/>
            <person name="Becker D."/>
            <person name="Lang D."/>
            <person name="Vosolsobe S."/>
            <person name="Rombauts S."/>
            <person name="Wilhelmsson P.K.I."/>
            <person name="Janitza P."/>
            <person name="Kern R."/>
            <person name="Heyl A."/>
            <person name="Rumpler F."/>
            <person name="Villalobos L.I.A.C."/>
            <person name="Clay J.M."/>
            <person name="Skokan R."/>
            <person name="Toyoda A."/>
            <person name="Suzuki Y."/>
            <person name="Kagoshima H."/>
            <person name="Schijlen E."/>
            <person name="Tajeshwar N."/>
            <person name="Catarino B."/>
            <person name="Hetherington A.J."/>
            <person name="Saltykova A."/>
            <person name="Bonnot C."/>
            <person name="Breuninger H."/>
            <person name="Symeonidi A."/>
            <person name="Radhakrishnan G.V."/>
            <person name="Van Nieuwerburgh F."/>
            <person name="Deforce D."/>
            <person name="Chang C."/>
            <person name="Karol K.G."/>
            <person name="Hedrich R."/>
            <person name="Ulvskov P."/>
            <person name="Glockner G."/>
            <person name="Delwiche C.F."/>
            <person name="Petrasek J."/>
            <person name="Van de Peer Y."/>
            <person name="Friml J."/>
            <person name="Beilby M."/>
            <person name="Dolan L."/>
            <person name="Kohara Y."/>
            <person name="Sugano S."/>
            <person name="Fujiyama A."/>
            <person name="Delaux P.-M."/>
            <person name="Quint M."/>
            <person name="TheiBen G."/>
            <person name="Hagemann M."/>
            <person name="Harholt J."/>
            <person name="Dunand C."/>
            <person name="Zachgo S."/>
            <person name="Langdale J."/>
            <person name="Maumus F."/>
            <person name="Straeten D.V.D."/>
            <person name="Gould S.B."/>
            <person name="Rensing S.A."/>
        </authorList>
    </citation>
    <scope>NUCLEOTIDE SEQUENCE [LARGE SCALE GENOMIC DNA]</scope>
    <source>
        <strain evidence="6 7">S276</strain>
    </source>
</reference>
<dbReference type="GO" id="GO:0008270">
    <property type="term" value="F:zinc ion binding"/>
    <property type="evidence" value="ECO:0007669"/>
    <property type="project" value="UniProtKB-KW"/>
</dbReference>
<dbReference type="InterPro" id="IPR001878">
    <property type="entry name" value="Znf_CCHC"/>
</dbReference>
<keyword evidence="7" id="KW-1185">Reference proteome</keyword>
<dbReference type="PROSITE" id="PS50878">
    <property type="entry name" value="RT_POL"/>
    <property type="match status" value="1"/>
</dbReference>
<dbReference type="PANTHER" id="PTHR21301">
    <property type="entry name" value="REVERSE TRANSCRIPTASE"/>
    <property type="match status" value="1"/>
</dbReference>
<feature type="region of interest" description="Disordered" evidence="3">
    <location>
        <begin position="74"/>
        <end position="108"/>
    </location>
</feature>
<feature type="domain" description="CCHC-type" evidence="4">
    <location>
        <begin position="34"/>
        <end position="47"/>
    </location>
</feature>
<evidence type="ECO:0000256" key="1">
    <source>
        <dbReference type="PROSITE-ProRule" id="PRU00047"/>
    </source>
</evidence>
<evidence type="ECO:0000313" key="6">
    <source>
        <dbReference type="EMBL" id="GBG60357.1"/>
    </source>
</evidence>
<proteinExistence type="predicted"/>
<sequence length="844" mass="95674">MGGITGTHIGGAGGVGGISPPINPAAAQYGVVTCFICGKNGHYAQNCWHAANKLKPEEENSEMRELLQRIARREKEEEEKKKRKIEEARKKEEDERRESAKMREEEAREDRLESTIIRILEQKNEACMLALAPPAGAELRKRSLRSKARILREIRSYIAKSDDNSEEVKDEADKLIEALESRKKGKKSAATTVALYRTAGLFSRNTTRSWLHSKLARVIKDRFGMDVRRRVIVKIPFSALVDISAVRDVTVKVITIVVQDEAIRSLVIERLRITRLKGKTVGAIIHNYKKKLVAKEEGCTCALRDLSRFQGHVRVRLDEVPGVHRFVLNSRNVTSGRTMTKTQLLEKIVQAIPKWWRASLLQLKNKEVQRCFRMNGVPAALSEQQVEREVRHIRDLVLVPLARNPGATLVICPVLYFHAFRMTFTWNPAFRRLKEDEAEVLAASKAEYKTAGLQATATWRTCGKLGRAYVIPKDKDFSRWRPILPSWSEPSRTASGRLGRVLRYMLLGVSKTSRFSLKSTDGMTQALTTATKRLSRYGDTVVGRCYDIKDMFAKLPHGDITSAVAWLIKMYEDRRLVAAKVSVRGKLCKMSKTLRREDGYVCLPFGRILKLVSYELCNTFTVCEGRVFQQKFGIPMAKHSSPALADVLCSRAEYALLMSLGNDRRAIAGVRMVDDVSVLVAYDADEAVSHENTLRVFYQFERCYPETLNLVRKDEGTNAWEFLGARVVVEPDRAPVHIFSRTNNHAYVDNQPGLHFHSMQDYQSYSAKKVKKMTLTASMLRLWRTATDEDAALAAILCLVKEARLRDYPLEVFFASLARFAKVVGGPGRSLILQVYPHHKLYIN</sequence>
<evidence type="ECO:0000313" key="7">
    <source>
        <dbReference type="Proteomes" id="UP000265515"/>
    </source>
</evidence>
<name>A0A388JRF6_CHABU</name>
<dbReference type="PANTHER" id="PTHR21301:SF10">
    <property type="entry name" value="REVERSE TRANSCRIPTASE DOMAIN-CONTAINING PROTEIN"/>
    <property type="match status" value="1"/>
</dbReference>
<evidence type="ECO:0000259" key="5">
    <source>
        <dbReference type="PROSITE" id="PS50878"/>
    </source>
</evidence>
<dbReference type="InterPro" id="IPR000477">
    <property type="entry name" value="RT_dom"/>
</dbReference>
<keyword evidence="1" id="KW-0479">Metal-binding</keyword>
<dbReference type="SUPFAM" id="SSF57756">
    <property type="entry name" value="Retrovirus zinc finger-like domains"/>
    <property type="match status" value="1"/>
</dbReference>
<evidence type="ECO:0008006" key="8">
    <source>
        <dbReference type="Google" id="ProtNLM"/>
    </source>
</evidence>
<dbReference type="OrthoDB" id="6361509at2759"/>
<feature type="coiled-coil region" evidence="2">
    <location>
        <begin position="158"/>
        <end position="189"/>
    </location>
</feature>
<dbReference type="GO" id="GO:0003676">
    <property type="term" value="F:nucleic acid binding"/>
    <property type="evidence" value="ECO:0007669"/>
    <property type="project" value="InterPro"/>
</dbReference>